<dbReference type="Proteomes" id="UP001431209">
    <property type="component" value="Unassembled WGS sequence"/>
</dbReference>
<evidence type="ECO:0000313" key="2">
    <source>
        <dbReference type="EMBL" id="KAL0479241.1"/>
    </source>
</evidence>
<dbReference type="EMBL" id="JAOPGA020000516">
    <property type="protein sequence ID" value="KAL0479241.1"/>
    <property type="molecule type" value="Genomic_DNA"/>
</dbReference>
<dbReference type="AlphaFoldDB" id="A0AAW2YQX2"/>
<evidence type="ECO:0000313" key="3">
    <source>
        <dbReference type="Proteomes" id="UP001431209"/>
    </source>
</evidence>
<gene>
    <name evidence="2" type="ORF">AKO1_008063</name>
</gene>
<proteinExistence type="predicted"/>
<feature type="compositionally biased region" description="Polar residues" evidence="1">
    <location>
        <begin position="1"/>
        <end position="12"/>
    </location>
</feature>
<evidence type="ECO:0000256" key="1">
    <source>
        <dbReference type="SAM" id="MobiDB-lite"/>
    </source>
</evidence>
<feature type="region of interest" description="Disordered" evidence="1">
    <location>
        <begin position="1"/>
        <end position="67"/>
    </location>
</feature>
<keyword evidence="3" id="KW-1185">Reference proteome</keyword>
<protein>
    <submittedName>
        <fullName evidence="2">Uncharacterized protein</fullName>
    </submittedName>
</protein>
<sequence length="260" mass="30143">MPSQTSEQTHSFESYDPSSKKFHHDKTSKVIKKKRSPKKPATKDVISGESVLKASQESTQTTVNKNDENVSEMIRKWKYQPGEKDGEELLCFTREELQSCLQSVLEVSSGHRISDMILHIRQKMVGGRASRACKNYPLGKLSEEDFKRWCDVFPEDVKIAATTMSRPRRELFGKSAPDPAVTITLNNAEYLSQVPNASKNWWHFYWDEETTGVKRYFKVRKTVFRYNIALRFLYVDFSYNVFQPSVCDNNDIFSIKWVTV</sequence>
<comment type="caution">
    <text evidence="2">The sequence shown here is derived from an EMBL/GenBank/DDBJ whole genome shotgun (WGS) entry which is preliminary data.</text>
</comment>
<organism evidence="2 3">
    <name type="scientific">Acrasis kona</name>
    <dbReference type="NCBI Taxonomy" id="1008807"/>
    <lineage>
        <taxon>Eukaryota</taxon>
        <taxon>Discoba</taxon>
        <taxon>Heterolobosea</taxon>
        <taxon>Tetramitia</taxon>
        <taxon>Eutetramitia</taxon>
        <taxon>Acrasidae</taxon>
        <taxon>Acrasis</taxon>
    </lineage>
</organism>
<feature type="compositionally biased region" description="Polar residues" evidence="1">
    <location>
        <begin position="53"/>
        <end position="64"/>
    </location>
</feature>
<feature type="compositionally biased region" description="Basic residues" evidence="1">
    <location>
        <begin position="20"/>
        <end position="40"/>
    </location>
</feature>
<reference evidence="2 3" key="1">
    <citation type="submission" date="2024-03" db="EMBL/GenBank/DDBJ databases">
        <title>The Acrasis kona genome and developmental transcriptomes reveal deep origins of eukaryotic multicellular pathways.</title>
        <authorList>
            <person name="Sheikh S."/>
            <person name="Fu C.-J."/>
            <person name="Brown M.W."/>
            <person name="Baldauf S.L."/>
        </authorList>
    </citation>
    <scope>NUCLEOTIDE SEQUENCE [LARGE SCALE GENOMIC DNA]</scope>
    <source>
        <strain evidence="2 3">ATCC MYA-3509</strain>
    </source>
</reference>
<accession>A0AAW2YQX2</accession>
<name>A0AAW2YQX2_9EUKA</name>